<feature type="region of interest" description="Disordered" evidence="1">
    <location>
        <begin position="227"/>
        <end position="250"/>
    </location>
</feature>
<dbReference type="PANTHER" id="PTHR37610:SF40">
    <property type="entry name" value="OS01G0909600 PROTEIN"/>
    <property type="match status" value="1"/>
</dbReference>
<reference evidence="2 3" key="1">
    <citation type="journal article" date="2018" name="PLoS Genet.">
        <title>Population sequencing reveals clonal diversity and ancestral inbreeding in the grapevine cultivar Chardonnay.</title>
        <authorList>
            <person name="Roach M.J."/>
            <person name="Johnson D.L."/>
            <person name="Bohlmann J."/>
            <person name="van Vuuren H.J."/>
            <person name="Jones S.J."/>
            <person name="Pretorius I.S."/>
            <person name="Schmidt S.A."/>
            <person name="Borneman A.R."/>
        </authorList>
    </citation>
    <scope>NUCLEOTIDE SEQUENCE [LARGE SCALE GENOMIC DNA]</scope>
    <source>
        <strain evidence="3">cv. Chardonnay</strain>
        <tissue evidence="2">Leaf</tissue>
    </source>
</reference>
<dbReference type="AlphaFoldDB" id="A0A438GDK2"/>
<sequence>MNNQNFLQWSWSALMVIRGQGHLGYVDGSMKKPDPRDPSFGTWDAQNSMVMVWIVNSMEEDIKESYLYYSTTQDPFGFQISAEISNQSSPSSKQNVSREGTQFSLTKEQMEQLYKLLKPSQDTNTSLLAQRGNFFSVLSSYNNDPKPWVIDSRVTNYMISFIQSLFRKFQNLTSRKTIDNAKEHEGQYYFEKEAELNKQAQIVSWGEVSENRNIWGIIAPIVALPEPKQPQTLPPKPEHPQTLPPKFEQPQTPFVETTMTMNKGSMTGDLQLQSPKLLVYSRQKNTQKVEHLMNLLQNHDFKPISGTQTSNPRVTSRGDDLNVPIALRKGTRSCT</sequence>
<gene>
    <name evidence="2" type="ORF">CK203_060309</name>
</gene>
<evidence type="ECO:0000313" key="2">
    <source>
        <dbReference type="EMBL" id="RVW70287.1"/>
    </source>
</evidence>
<dbReference type="EMBL" id="QGNW01000468">
    <property type="protein sequence ID" value="RVW70287.1"/>
    <property type="molecule type" value="Genomic_DNA"/>
</dbReference>
<dbReference type="PANTHER" id="PTHR37610">
    <property type="entry name" value="CCHC-TYPE DOMAIN-CONTAINING PROTEIN"/>
    <property type="match status" value="1"/>
</dbReference>
<evidence type="ECO:0000256" key="1">
    <source>
        <dbReference type="SAM" id="MobiDB-lite"/>
    </source>
</evidence>
<organism evidence="2 3">
    <name type="scientific">Vitis vinifera</name>
    <name type="common">Grape</name>
    <dbReference type="NCBI Taxonomy" id="29760"/>
    <lineage>
        <taxon>Eukaryota</taxon>
        <taxon>Viridiplantae</taxon>
        <taxon>Streptophyta</taxon>
        <taxon>Embryophyta</taxon>
        <taxon>Tracheophyta</taxon>
        <taxon>Spermatophyta</taxon>
        <taxon>Magnoliopsida</taxon>
        <taxon>eudicotyledons</taxon>
        <taxon>Gunneridae</taxon>
        <taxon>Pentapetalae</taxon>
        <taxon>rosids</taxon>
        <taxon>Vitales</taxon>
        <taxon>Vitaceae</taxon>
        <taxon>Viteae</taxon>
        <taxon>Vitis</taxon>
    </lineage>
</organism>
<dbReference type="Proteomes" id="UP000288805">
    <property type="component" value="Unassembled WGS sequence"/>
</dbReference>
<protein>
    <recommendedName>
        <fullName evidence="4">Retrotransposon Copia-like N-terminal domain-containing protein</fullName>
    </recommendedName>
</protein>
<evidence type="ECO:0008006" key="4">
    <source>
        <dbReference type="Google" id="ProtNLM"/>
    </source>
</evidence>
<name>A0A438GDK2_VITVI</name>
<comment type="caution">
    <text evidence="2">The sequence shown here is derived from an EMBL/GenBank/DDBJ whole genome shotgun (WGS) entry which is preliminary data.</text>
</comment>
<evidence type="ECO:0000313" key="3">
    <source>
        <dbReference type="Proteomes" id="UP000288805"/>
    </source>
</evidence>
<proteinExistence type="predicted"/>
<accession>A0A438GDK2</accession>